<evidence type="ECO:0000256" key="9">
    <source>
        <dbReference type="ARBA" id="ARBA00030234"/>
    </source>
</evidence>
<keyword evidence="3" id="KW-0436">Ligase</keyword>
<dbReference type="EC" id="6.3.5.4" evidence="2"/>
<dbReference type="GO" id="GO:0004066">
    <property type="term" value="F:asparagine synthase (glutamine-hydrolyzing) activity"/>
    <property type="evidence" value="ECO:0007669"/>
    <property type="project" value="UniProtKB-EC"/>
</dbReference>
<evidence type="ECO:0000256" key="5">
    <source>
        <dbReference type="ARBA" id="ARBA00022741"/>
    </source>
</evidence>
<evidence type="ECO:0000256" key="4">
    <source>
        <dbReference type="ARBA" id="ARBA00022605"/>
    </source>
</evidence>
<comment type="pathway">
    <text evidence="1">Amino-acid biosynthesis; L-asparagine biosynthesis; L-asparagine from L-aspartate (L-Gln route): step 1/1.</text>
</comment>
<dbReference type="InterPro" id="IPR014729">
    <property type="entry name" value="Rossmann-like_a/b/a_fold"/>
</dbReference>
<dbReference type="InterPro" id="IPR029055">
    <property type="entry name" value="Ntn_hydrolases_N"/>
</dbReference>
<keyword evidence="7 11" id="KW-0061">Asparagine biosynthesis</keyword>
<dbReference type="SUPFAM" id="SSF56235">
    <property type="entry name" value="N-terminal nucleophile aminohydrolases (Ntn hydrolases)"/>
    <property type="match status" value="1"/>
</dbReference>
<protein>
    <recommendedName>
        <fullName evidence="2">asparagine synthase (glutamine-hydrolyzing)</fullName>
        <ecNumber evidence="2">6.3.5.4</ecNumber>
    </recommendedName>
    <alternativeName>
        <fullName evidence="9">Glutamine-dependent asparagine synthetase</fullName>
    </alternativeName>
</protein>
<keyword evidence="8 11" id="KW-0315">Glutamine amidotransferase</keyword>
<dbReference type="SUPFAM" id="SSF52402">
    <property type="entry name" value="Adenine nucleotide alpha hydrolases-like"/>
    <property type="match status" value="1"/>
</dbReference>
<dbReference type="CDD" id="cd01991">
    <property type="entry name" value="Asn_synthase_B_C"/>
    <property type="match status" value="1"/>
</dbReference>
<proteinExistence type="predicted"/>
<dbReference type="Gene3D" id="3.40.50.620">
    <property type="entry name" value="HUPs"/>
    <property type="match status" value="1"/>
</dbReference>
<evidence type="ECO:0000313" key="15">
    <source>
        <dbReference type="EMBL" id="AYV82362.1"/>
    </source>
</evidence>
<dbReference type="PANTHER" id="PTHR11772:SF23">
    <property type="entry name" value="ASPARAGINE SYNTHETASE [GLUTAMINE-HYDROLYZING]"/>
    <property type="match status" value="1"/>
</dbReference>
<evidence type="ECO:0000256" key="13">
    <source>
        <dbReference type="PIRSR" id="PIRSR001589-3"/>
    </source>
</evidence>
<feature type="active site" description="For GATase activity" evidence="11">
    <location>
        <position position="2"/>
    </location>
</feature>
<dbReference type="Gene3D" id="3.60.20.10">
    <property type="entry name" value="Glutamine Phosphoribosylpyrophosphate, subunit 1, domain 1"/>
    <property type="match status" value="1"/>
</dbReference>
<dbReference type="InterPro" id="IPR017932">
    <property type="entry name" value="GATase_2_dom"/>
</dbReference>
<dbReference type="GO" id="GO:0006529">
    <property type="term" value="P:asparagine biosynthetic process"/>
    <property type="evidence" value="ECO:0007669"/>
    <property type="project" value="UniProtKB-KW"/>
</dbReference>
<dbReference type="InterPro" id="IPR033738">
    <property type="entry name" value="AsnB_N"/>
</dbReference>
<feature type="binding site" evidence="12">
    <location>
        <position position="267"/>
    </location>
    <ligand>
        <name>ATP</name>
        <dbReference type="ChEBI" id="CHEBI:30616"/>
    </ligand>
</feature>
<dbReference type="PIRSF" id="PIRSF001589">
    <property type="entry name" value="Asn_synthetase_glu-h"/>
    <property type="match status" value="1"/>
</dbReference>
<evidence type="ECO:0000259" key="14">
    <source>
        <dbReference type="PROSITE" id="PS51278"/>
    </source>
</evidence>
<dbReference type="InterPro" id="IPR006426">
    <property type="entry name" value="Asn_synth_AEB"/>
</dbReference>
<sequence length="566" mass="65228">MCGIWGYLSRSTKDLSSADKDKLYHAFNTIKHRGPDKSTFLDIKKQLSLFLGFHRLAIMDTSTNGDQPFIIETSTRTTYCLANGEIYNFKQLTKEFGLQHKLKSQSDCEVIPHIFHSLGPKSLFRSLIGEFAIALIDIDHTSSEITIRLGRDRFGQRPLFYGQDEKGFAFSSEMKGLIGIVDPKSIKQLEPGMWIRIAYKPVFDQLFSQVYSEYTTRSYYKRTYPISKDYPSSYDLGDITDICKNIRTCFERSVIDMLESDRDIGALLSGGLDSSLVVSIASKYMRNTYGRKLKTFSIGLPGSTDKQYAQIVADYCGTEHTHVEFTNQQFLEALRDVIYATETFDITTIRASTGQYLISQWIVKNTNVKVLLIGDGSDELTGGYMYFHKAPTPEESHKENIKLLTQIHFYDVLRADRGISHGLEARVPFLDHRFVDMYMKLDPRLRVPIDGVEKWLLRKAFDTDTYLPRVVLWRKKEAFSDGVSSLDDSWYKTIQQYADTMYTDEELAFAQQQYTHCPPPTKEALYFREIFEEFYFNAGHVIPHYWLPNWCGNIQEPSARALDVYE</sequence>
<feature type="binding site" evidence="12">
    <location>
        <position position="107"/>
    </location>
    <ligand>
        <name>L-glutamine</name>
        <dbReference type="ChEBI" id="CHEBI:58359"/>
    </ligand>
</feature>
<organism evidence="15">
    <name type="scientific">Homavirus sp</name>
    <dbReference type="NCBI Taxonomy" id="2487769"/>
    <lineage>
        <taxon>Viruses</taxon>
        <taxon>Varidnaviria</taxon>
        <taxon>Bamfordvirae</taxon>
        <taxon>Nucleocytoviricota</taxon>
        <taxon>Megaviricetes</taxon>
        <taxon>Imitervirales</taxon>
        <taxon>Mimiviridae</taxon>
        <taxon>Klosneuvirinae</taxon>
    </lineage>
</organism>
<dbReference type="Pfam" id="PF00733">
    <property type="entry name" value="Asn_synthase"/>
    <property type="match status" value="1"/>
</dbReference>
<dbReference type="GO" id="GO:0005524">
    <property type="term" value="F:ATP binding"/>
    <property type="evidence" value="ECO:0007669"/>
    <property type="project" value="UniProtKB-KW"/>
</dbReference>
<gene>
    <name evidence="15" type="ORF">Homavirus37_1</name>
</gene>
<comment type="catalytic activity">
    <reaction evidence="10">
        <text>L-aspartate + L-glutamine + ATP + H2O = L-asparagine + L-glutamate + AMP + diphosphate + H(+)</text>
        <dbReference type="Rhea" id="RHEA:12228"/>
        <dbReference type="ChEBI" id="CHEBI:15377"/>
        <dbReference type="ChEBI" id="CHEBI:15378"/>
        <dbReference type="ChEBI" id="CHEBI:29985"/>
        <dbReference type="ChEBI" id="CHEBI:29991"/>
        <dbReference type="ChEBI" id="CHEBI:30616"/>
        <dbReference type="ChEBI" id="CHEBI:33019"/>
        <dbReference type="ChEBI" id="CHEBI:58048"/>
        <dbReference type="ChEBI" id="CHEBI:58359"/>
        <dbReference type="ChEBI" id="CHEBI:456215"/>
        <dbReference type="EC" id="6.3.5.4"/>
    </reaction>
</comment>
<evidence type="ECO:0000256" key="11">
    <source>
        <dbReference type="PIRSR" id="PIRSR001589-1"/>
    </source>
</evidence>
<evidence type="ECO:0000256" key="1">
    <source>
        <dbReference type="ARBA" id="ARBA00005187"/>
    </source>
</evidence>
<feature type="site" description="Important for beta-aspartyl-AMP intermediate formation" evidence="13">
    <location>
        <position position="375"/>
    </location>
</feature>
<reference evidence="15" key="1">
    <citation type="submission" date="2018-10" db="EMBL/GenBank/DDBJ databases">
        <title>Hidden diversity of soil giant viruses.</title>
        <authorList>
            <person name="Schulz F."/>
            <person name="Alteio L."/>
            <person name="Goudeau D."/>
            <person name="Ryan E.M."/>
            <person name="Malmstrom R.R."/>
            <person name="Blanchard J."/>
            <person name="Woyke T."/>
        </authorList>
    </citation>
    <scope>NUCLEOTIDE SEQUENCE</scope>
    <source>
        <strain evidence="15">HOV1</strain>
    </source>
</reference>
<dbReference type="InterPro" id="IPR050795">
    <property type="entry name" value="Asn_Synthetase"/>
</dbReference>
<dbReference type="CDD" id="cd00712">
    <property type="entry name" value="AsnB"/>
    <property type="match status" value="1"/>
</dbReference>
<evidence type="ECO:0000256" key="12">
    <source>
        <dbReference type="PIRSR" id="PIRSR001589-2"/>
    </source>
</evidence>
<keyword evidence="5 12" id="KW-0547">Nucleotide-binding</keyword>
<feature type="domain" description="Glutamine amidotransferase type-2" evidence="14">
    <location>
        <begin position="2"/>
        <end position="200"/>
    </location>
</feature>
<keyword evidence="6 12" id="KW-0067">ATP-binding</keyword>
<evidence type="ECO:0000256" key="2">
    <source>
        <dbReference type="ARBA" id="ARBA00012737"/>
    </source>
</evidence>
<dbReference type="Pfam" id="PF13537">
    <property type="entry name" value="GATase_7"/>
    <property type="match status" value="1"/>
</dbReference>
<dbReference type="PANTHER" id="PTHR11772">
    <property type="entry name" value="ASPARAGINE SYNTHETASE"/>
    <property type="match status" value="1"/>
</dbReference>
<evidence type="ECO:0000256" key="3">
    <source>
        <dbReference type="ARBA" id="ARBA00022598"/>
    </source>
</evidence>
<evidence type="ECO:0000256" key="7">
    <source>
        <dbReference type="ARBA" id="ARBA00022888"/>
    </source>
</evidence>
<keyword evidence="4 11" id="KW-0028">Amino-acid biosynthesis</keyword>
<dbReference type="EMBL" id="MK072368">
    <property type="protein sequence ID" value="AYV82362.1"/>
    <property type="molecule type" value="Genomic_DNA"/>
</dbReference>
<dbReference type="InterPro" id="IPR001962">
    <property type="entry name" value="Asn_synthase"/>
</dbReference>
<evidence type="ECO:0000256" key="6">
    <source>
        <dbReference type="ARBA" id="ARBA00022840"/>
    </source>
</evidence>
<dbReference type="NCBIfam" id="TIGR01536">
    <property type="entry name" value="asn_synth_AEB"/>
    <property type="match status" value="1"/>
</dbReference>
<feature type="binding site" evidence="12">
    <location>
        <position position="298"/>
    </location>
    <ligand>
        <name>ATP</name>
        <dbReference type="ChEBI" id="CHEBI:30616"/>
    </ligand>
</feature>
<evidence type="ECO:0000256" key="8">
    <source>
        <dbReference type="ARBA" id="ARBA00022962"/>
    </source>
</evidence>
<accession>A0A3G5A5R1</accession>
<evidence type="ECO:0000256" key="10">
    <source>
        <dbReference type="ARBA" id="ARBA00048741"/>
    </source>
</evidence>
<dbReference type="PROSITE" id="PS51278">
    <property type="entry name" value="GATASE_TYPE_2"/>
    <property type="match status" value="1"/>
</dbReference>
<name>A0A3G5A5R1_9VIRU</name>